<name>A0ABW2QEZ2_9BURK</name>
<evidence type="ECO:0000313" key="3">
    <source>
        <dbReference type="Proteomes" id="UP001596501"/>
    </source>
</evidence>
<dbReference type="InterPro" id="IPR018968">
    <property type="entry name" value="Phasin"/>
</dbReference>
<dbReference type="InterPro" id="IPR010127">
    <property type="entry name" value="Phasin_subfam-1"/>
</dbReference>
<reference evidence="3" key="1">
    <citation type="journal article" date="2019" name="Int. J. Syst. Evol. Microbiol.">
        <title>The Global Catalogue of Microorganisms (GCM) 10K type strain sequencing project: providing services to taxonomists for standard genome sequencing and annotation.</title>
        <authorList>
            <consortium name="The Broad Institute Genomics Platform"/>
            <consortium name="The Broad Institute Genome Sequencing Center for Infectious Disease"/>
            <person name="Wu L."/>
            <person name="Ma J."/>
        </authorList>
    </citation>
    <scope>NUCLEOTIDE SEQUENCE [LARGE SCALE GENOMIC DNA]</scope>
    <source>
        <strain evidence="3">CGMCC 1.12371</strain>
    </source>
</reference>
<dbReference type="NCBIfam" id="TIGR01841">
    <property type="entry name" value="phasin"/>
    <property type="match status" value="1"/>
</dbReference>
<proteinExistence type="predicted"/>
<accession>A0ABW2QEZ2</accession>
<evidence type="ECO:0000313" key="2">
    <source>
        <dbReference type="EMBL" id="MFC7408039.1"/>
    </source>
</evidence>
<comment type="caution">
    <text evidence="2">The sequence shown here is derived from an EMBL/GenBank/DDBJ whole genome shotgun (WGS) entry which is preliminary data.</text>
</comment>
<dbReference type="EMBL" id="JBHTCA010000002">
    <property type="protein sequence ID" value="MFC7408039.1"/>
    <property type="molecule type" value="Genomic_DNA"/>
</dbReference>
<dbReference type="Pfam" id="PF09361">
    <property type="entry name" value="Phasin_2"/>
    <property type="match status" value="1"/>
</dbReference>
<dbReference type="Proteomes" id="UP001596501">
    <property type="component" value="Unassembled WGS sequence"/>
</dbReference>
<evidence type="ECO:0000259" key="1">
    <source>
        <dbReference type="Pfam" id="PF09361"/>
    </source>
</evidence>
<sequence>MLTVEQIAAAQQAQLNTLFGFGAKAVESAEKVIELNLQASKALLADSAEYTKSLLSAKDAQEFLKVQTGFVQPLAEKSAAYGRHLYDIAAGANAEFTQAAEAQTASAQKQFASAVEAAVKNVPQGGEAAVAALKNAMTGANSAFEQVQKVVKQATEVAESNFKAVTATATKAAKAK</sequence>
<keyword evidence="3" id="KW-1185">Reference proteome</keyword>
<organism evidence="2 3">
    <name type="scientific">Hydrogenophaga atypica</name>
    <dbReference type="NCBI Taxonomy" id="249409"/>
    <lineage>
        <taxon>Bacteria</taxon>
        <taxon>Pseudomonadati</taxon>
        <taxon>Pseudomonadota</taxon>
        <taxon>Betaproteobacteria</taxon>
        <taxon>Burkholderiales</taxon>
        <taxon>Comamonadaceae</taxon>
        <taxon>Hydrogenophaga</taxon>
    </lineage>
</organism>
<dbReference type="RefSeq" id="WP_382219979.1">
    <property type="nucleotide sequence ID" value="NZ_JBHTCA010000002.1"/>
</dbReference>
<protein>
    <submittedName>
        <fullName evidence="2">TIGR01841 family phasin</fullName>
    </submittedName>
</protein>
<gene>
    <name evidence="2" type="primary">phaP</name>
    <name evidence="2" type="ORF">ACFQPB_04140</name>
</gene>
<feature type="domain" description="Phasin" evidence="1">
    <location>
        <begin position="5"/>
        <end position="103"/>
    </location>
</feature>